<proteinExistence type="predicted"/>
<evidence type="ECO:0000313" key="3">
    <source>
        <dbReference type="Proteomes" id="UP001058860"/>
    </source>
</evidence>
<sequence length="549" mass="56975">MGEEYSLPDVDPLSNNFGSSSTGPAPWTPLSCSYGLYTGYAGESRDCSGGYWQWLYLQRLVEAYGPAVIRGYLERHHVSCNSGGGCTSAQDLDLLDAELATRGTSMVQRFRTYARDIWVPSRWATTAVGAITNLIGPPVASTITGAQSDVGPSTQEVDDLATRYVRIRTAGATAATGPDDVARVTLTRPAGVGVQQTLSRARDGAWADGPSFDGATGVAQARNLVFDAARVRDLLVPLTNDTRTVDKQLTWRVQIVRGTPTPPANDGRAGATPVSLGVRATTDSVYAGGTGATEADGCTPALGATNGVWFRFTTLANGTYRYSATASAYGTVVSLRNASTGAFGGCSASGVFAGSQTAGTTYDVYVGRRGDAADAAGTTAALDVTGPSAPPPPVTPTPTPTPAPPPATPPAPAPSIPTTGGSEQPDVVVVPRVSVAVAARQHLLPVLRRGLRTTCTANVTGRCTVSVWITARTARAYGIRVPRGAKQVRVALGRDQAAKLPGARIVTAKVTTTAASRLRRARRISVTLRADLASTAGGARASKTVTLRR</sequence>
<keyword evidence="3" id="KW-1185">Reference proteome</keyword>
<organism evidence="2 3">
    <name type="scientific">Svornostia abyssi</name>
    <dbReference type="NCBI Taxonomy" id="2898438"/>
    <lineage>
        <taxon>Bacteria</taxon>
        <taxon>Bacillati</taxon>
        <taxon>Actinomycetota</taxon>
        <taxon>Thermoleophilia</taxon>
        <taxon>Solirubrobacterales</taxon>
        <taxon>Baekduiaceae</taxon>
        <taxon>Svornostia</taxon>
    </lineage>
</organism>
<feature type="region of interest" description="Disordered" evidence="1">
    <location>
        <begin position="381"/>
        <end position="425"/>
    </location>
</feature>
<evidence type="ECO:0000313" key="2">
    <source>
        <dbReference type="EMBL" id="UUY04210.1"/>
    </source>
</evidence>
<evidence type="ECO:0000256" key="1">
    <source>
        <dbReference type="SAM" id="MobiDB-lite"/>
    </source>
</evidence>
<dbReference type="RefSeq" id="WP_353864702.1">
    <property type="nucleotide sequence ID" value="NZ_CP088295.1"/>
</dbReference>
<reference evidence="3" key="1">
    <citation type="submission" date="2021-11" db="EMBL/GenBank/DDBJ databases">
        <title>Cultivation dependent microbiological survey of springs from the worlds oldest radium mine currently devoted to the extraction of radon-saturated water.</title>
        <authorList>
            <person name="Kapinusova G."/>
            <person name="Smrhova T."/>
            <person name="Strejcek M."/>
            <person name="Suman J."/>
            <person name="Jani K."/>
            <person name="Pajer P."/>
            <person name="Uhlik O."/>
        </authorList>
    </citation>
    <scope>NUCLEOTIDE SEQUENCE [LARGE SCALE GENOMIC DNA]</scope>
    <source>
        <strain evidence="3">J379</strain>
    </source>
</reference>
<protein>
    <submittedName>
        <fullName evidence="2">Uncharacterized protein</fullName>
    </submittedName>
</protein>
<name>A0ABY5PI51_9ACTN</name>
<dbReference type="Proteomes" id="UP001058860">
    <property type="component" value="Chromosome"/>
</dbReference>
<feature type="compositionally biased region" description="Pro residues" evidence="1">
    <location>
        <begin position="388"/>
        <end position="415"/>
    </location>
</feature>
<gene>
    <name evidence="2" type="ORF">LRS13_01380</name>
</gene>
<dbReference type="EMBL" id="CP088295">
    <property type="protein sequence ID" value="UUY04210.1"/>
    <property type="molecule type" value="Genomic_DNA"/>
</dbReference>
<accession>A0ABY5PI51</accession>